<dbReference type="KEGG" id="palw:PSAL_012670"/>
<dbReference type="PANTHER" id="PTHR42878:SF15">
    <property type="entry name" value="BACTERIOPHYTOCHROME"/>
    <property type="match status" value="1"/>
</dbReference>
<dbReference type="Pfam" id="PF02518">
    <property type="entry name" value="HATPase_c"/>
    <property type="match status" value="1"/>
</dbReference>
<comment type="catalytic activity">
    <reaction evidence="1">
        <text>ATP + protein L-histidine = ADP + protein N-phospho-L-histidine.</text>
        <dbReference type="EC" id="2.7.13.3"/>
    </reaction>
</comment>
<dbReference type="SUPFAM" id="SSF55874">
    <property type="entry name" value="ATPase domain of HSP90 chaperone/DNA topoisomerase II/histidine kinase"/>
    <property type="match status" value="1"/>
</dbReference>
<dbReference type="AlphaFoldDB" id="A0A418SCA7"/>
<dbReference type="GO" id="GO:0000155">
    <property type="term" value="F:phosphorelay sensor kinase activity"/>
    <property type="evidence" value="ECO:0007669"/>
    <property type="project" value="InterPro"/>
</dbReference>
<keyword evidence="4 5" id="KW-0418">Kinase</keyword>
<dbReference type="InterPro" id="IPR036097">
    <property type="entry name" value="HisK_dim/P_sf"/>
</dbReference>
<evidence type="ECO:0000256" key="1">
    <source>
        <dbReference type="ARBA" id="ARBA00000085"/>
    </source>
</evidence>
<dbReference type="InterPro" id="IPR036890">
    <property type="entry name" value="HATPase_C_sf"/>
</dbReference>
<dbReference type="CDD" id="cd00075">
    <property type="entry name" value="HATPase"/>
    <property type="match status" value="1"/>
</dbReference>
<keyword evidence="3 5" id="KW-0808">Transferase</keyword>
<reference evidence="5 6" key="1">
    <citation type="submission" date="2020-08" db="EMBL/GenBank/DDBJ databases">
        <title>Genome sequence of Rhodobacteraceae bacterium Lw-13e.</title>
        <authorList>
            <person name="Poehlein A."/>
            <person name="Wolter L."/>
            <person name="Daniel R."/>
            <person name="Brinkhoff T."/>
        </authorList>
    </citation>
    <scope>NUCLEOTIDE SEQUENCE [LARGE SCALE GENOMIC DNA]</scope>
    <source>
        <strain evidence="5 6">Lw-13e</strain>
    </source>
</reference>
<dbReference type="GO" id="GO:0000156">
    <property type="term" value="F:phosphorelay response regulator activity"/>
    <property type="evidence" value="ECO:0007669"/>
    <property type="project" value="TreeGrafter"/>
</dbReference>
<dbReference type="Gene3D" id="3.30.565.10">
    <property type="entry name" value="Histidine kinase-like ATPase, C-terminal domain"/>
    <property type="match status" value="1"/>
</dbReference>
<dbReference type="Proteomes" id="UP000283786">
    <property type="component" value="Chromosome"/>
</dbReference>
<dbReference type="SMART" id="SM00387">
    <property type="entry name" value="HATPase_c"/>
    <property type="match status" value="1"/>
</dbReference>
<evidence type="ECO:0000256" key="3">
    <source>
        <dbReference type="ARBA" id="ARBA00022679"/>
    </source>
</evidence>
<name>A0A418SCA7_9RHOB</name>
<dbReference type="SUPFAM" id="SSF47384">
    <property type="entry name" value="Homodimeric domain of signal transducing histidine kinase"/>
    <property type="match status" value="1"/>
</dbReference>
<organism evidence="5 6">
    <name type="scientific">Pseudooceanicola algae</name>
    <dbReference type="NCBI Taxonomy" id="1537215"/>
    <lineage>
        <taxon>Bacteria</taxon>
        <taxon>Pseudomonadati</taxon>
        <taxon>Pseudomonadota</taxon>
        <taxon>Alphaproteobacteria</taxon>
        <taxon>Rhodobacterales</taxon>
        <taxon>Paracoccaceae</taxon>
        <taxon>Pseudooceanicola</taxon>
    </lineage>
</organism>
<sequence>MSDQITTSHQITPAASVTADEVEELIYVITHDLRGSFRAIQLIPDFIREDLSGLPPLQQEVLDGHVGMLKTIAGRCDRMLVDLRDYSRIGRCADPVSDHAVSALLDHARADLALSESFDLTSAGSGIVTGPRNELNLLFACLISNAVKHHDQDRGTIRVAITTSGQMQQISISDDGPGIPAHLREEAFGVLRTLKSRDVCEGSGMGLPIARKIITRLGGSVTIGDNPAGRGTRITLTLPGHPGQ</sequence>
<dbReference type="GO" id="GO:0030295">
    <property type="term" value="F:protein kinase activator activity"/>
    <property type="evidence" value="ECO:0007669"/>
    <property type="project" value="TreeGrafter"/>
</dbReference>
<dbReference type="PRINTS" id="PR00344">
    <property type="entry name" value="BCTRLSENSOR"/>
</dbReference>
<dbReference type="RefSeq" id="WP_119840664.1">
    <property type="nucleotide sequence ID" value="NZ_CP060436.1"/>
</dbReference>
<dbReference type="InterPro" id="IPR005467">
    <property type="entry name" value="His_kinase_dom"/>
</dbReference>
<dbReference type="EC" id="2.7.13.3" evidence="2"/>
<evidence type="ECO:0000256" key="2">
    <source>
        <dbReference type="ARBA" id="ARBA00012438"/>
    </source>
</evidence>
<dbReference type="OrthoDB" id="9795133at2"/>
<protein>
    <recommendedName>
        <fullName evidence="2">histidine kinase</fullName>
        <ecNumber evidence="2">2.7.13.3</ecNumber>
    </recommendedName>
</protein>
<dbReference type="EMBL" id="CP060436">
    <property type="protein sequence ID" value="QPM90035.1"/>
    <property type="molecule type" value="Genomic_DNA"/>
</dbReference>
<evidence type="ECO:0000313" key="5">
    <source>
        <dbReference type="EMBL" id="QPM90035.1"/>
    </source>
</evidence>
<proteinExistence type="predicted"/>
<keyword evidence="6" id="KW-1185">Reference proteome</keyword>
<evidence type="ECO:0000313" key="6">
    <source>
        <dbReference type="Proteomes" id="UP000283786"/>
    </source>
</evidence>
<dbReference type="PANTHER" id="PTHR42878">
    <property type="entry name" value="TWO-COMPONENT HISTIDINE KINASE"/>
    <property type="match status" value="1"/>
</dbReference>
<accession>A0A418SCA7</accession>
<dbReference type="InterPro" id="IPR003594">
    <property type="entry name" value="HATPase_dom"/>
</dbReference>
<evidence type="ECO:0000256" key="4">
    <source>
        <dbReference type="ARBA" id="ARBA00022777"/>
    </source>
</evidence>
<dbReference type="InterPro" id="IPR050351">
    <property type="entry name" value="BphY/WalK/GraS-like"/>
</dbReference>
<dbReference type="InterPro" id="IPR004358">
    <property type="entry name" value="Sig_transdc_His_kin-like_C"/>
</dbReference>
<dbReference type="GO" id="GO:0007234">
    <property type="term" value="P:osmosensory signaling via phosphorelay pathway"/>
    <property type="evidence" value="ECO:0007669"/>
    <property type="project" value="TreeGrafter"/>
</dbReference>
<dbReference type="PROSITE" id="PS50109">
    <property type="entry name" value="HIS_KIN"/>
    <property type="match status" value="1"/>
</dbReference>
<gene>
    <name evidence="5" type="primary">sasA_11</name>
    <name evidence="5" type="ORF">PSAL_012670</name>
</gene>